<proteinExistence type="predicted"/>
<dbReference type="EMBL" id="JBHMDG010000009">
    <property type="protein sequence ID" value="MFB9312949.1"/>
    <property type="molecule type" value="Genomic_DNA"/>
</dbReference>
<evidence type="ECO:0000313" key="2">
    <source>
        <dbReference type="Proteomes" id="UP001589750"/>
    </source>
</evidence>
<sequence>MPAAPSSAASWQYSYTVETGKTASDCRADRAAWTPISSSYRRDPAGCYEIDLGKWGFNVQRFH</sequence>
<comment type="caution">
    <text evidence="1">The sequence shown here is derived from an EMBL/GenBank/DDBJ whole genome shotgun (WGS) entry which is preliminary data.</text>
</comment>
<dbReference type="Proteomes" id="UP001589750">
    <property type="component" value="Unassembled WGS sequence"/>
</dbReference>
<name>A0ABV5K874_9ACTN</name>
<gene>
    <name evidence="1" type="ORF">ACFFRI_07830</name>
</gene>
<organism evidence="1 2">
    <name type="scientific">Nocardioides plantarum</name>
    <dbReference type="NCBI Taxonomy" id="29299"/>
    <lineage>
        <taxon>Bacteria</taxon>
        <taxon>Bacillati</taxon>
        <taxon>Actinomycetota</taxon>
        <taxon>Actinomycetes</taxon>
        <taxon>Propionibacteriales</taxon>
        <taxon>Nocardioidaceae</taxon>
        <taxon>Nocardioides</taxon>
    </lineage>
</organism>
<reference evidence="1 2" key="1">
    <citation type="submission" date="2024-09" db="EMBL/GenBank/DDBJ databases">
        <authorList>
            <person name="Sun Q."/>
            <person name="Mori K."/>
        </authorList>
    </citation>
    <scope>NUCLEOTIDE SEQUENCE [LARGE SCALE GENOMIC DNA]</scope>
    <source>
        <strain evidence="1 2">JCM 9626</strain>
    </source>
</reference>
<keyword evidence="2" id="KW-1185">Reference proteome</keyword>
<evidence type="ECO:0000313" key="1">
    <source>
        <dbReference type="EMBL" id="MFB9312949.1"/>
    </source>
</evidence>
<protein>
    <submittedName>
        <fullName evidence="1">Uncharacterized protein</fullName>
    </submittedName>
</protein>
<accession>A0ABV5K874</accession>
<dbReference type="RefSeq" id="WP_140011457.1">
    <property type="nucleotide sequence ID" value="NZ_JBHMDG010000009.1"/>
</dbReference>